<proteinExistence type="inferred from homology"/>
<gene>
    <name evidence="7" type="primary">lgt</name>
    <name evidence="8" type="ORF">IAC79_03095</name>
</gene>
<dbReference type="HAMAP" id="MF_01147">
    <property type="entry name" value="Lgt"/>
    <property type="match status" value="1"/>
</dbReference>
<dbReference type="AlphaFoldDB" id="A0A9D1T2K5"/>
<comment type="subcellular location">
    <subcellularLocation>
        <location evidence="7">Cell membrane</location>
        <topology evidence="7">Multi-pass membrane protein</topology>
    </subcellularLocation>
</comment>
<dbReference type="PANTHER" id="PTHR30589:SF0">
    <property type="entry name" value="PHOSPHATIDYLGLYCEROL--PROLIPOPROTEIN DIACYLGLYCERYL TRANSFERASE"/>
    <property type="match status" value="1"/>
</dbReference>
<comment type="function">
    <text evidence="7">Catalyzes the transfer of the diacylglyceryl group from phosphatidylglycerol to the sulfhydryl group of the N-terminal cysteine of a prolipoprotein, the first step in the formation of mature lipoproteins.</text>
</comment>
<dbReference type="PANTHER" id="PTHR30589">
    <property type="entry name" value="PROLIPOPROTEIN DIACYLGLYCERYL TRANSFERASE"/>
    <property type="match status" value="1"/>
</dbReference>
<feature type="transmembrane region" description="Helical" evidence="7">
    <location>
        <begin position="47"/>
        <end position="69"/>
    </location>
</feature>
<dbReference type="Pfam" id="PF01790">
    <property type="entry name" value="LGT"/>
    <property type="match status" value="1"/>
</dbReference>
<accession>A0A9D1T2K5</accession>
<evidence type="ECO:0000256" key="7">
    <source>
        <dbReference type="HAMAP-Rule" id="MF_01147"/>
    </source>
</evidence>
<feature type="transmembrane region" description="Helical" evidence="7">
    <location>
        <begin position="246"/>
        <end position="272"/>
    </location>
</feature>
<dbReference type="InterPro" id="IPR001640">
    <property type="entry name" value="Lgt"/>
</dbReference>
<keyword evidence="4 7" id="KW-0812">Transmembrane</keyword>
<comment type="pathway">
    <text evidence="7">Protein modification; lipoprotein biosynthesis (diacylglyceryl transfer).</text>
</comment>
<organism evidence="8 9">
    <name type="scientific">Candidatus Spyradenecus faecavium</name>
    <dbReference type="NCBI Taxonomy" id="2840947"/>
    <lineage>
        <taxon>Bacteria</taxon>
        <taxon>Pseudomonadati</taxon>
        <taxon>Lentisphaerota</taxon>
        <taxon>Lentisphaeria</taxon>
        <taxon>Lentisphaerales</taxon>
        <taxon>Lentisphaeraceae</taxon>
        <taxon>Lentisphaeraceae incertae sedis</taxon>
        <taxon>Candidatus Spyradenecus</taxon>
    </lineage>
</organism>
<dbReference type="GO" id="GO:0042158">
    <property type="term" value="P:lipoprotein biosynthetic process"/>
    <property type="evidence" value="ECO:0007669"/>
    <property type="project" value="UniProtKB-UniRule"/>
</dbReference>
<feature type="transmembrane region" description="Helical" evidence="7">
    <location>
        <begin position="193"/>
        <end position="210"/>
    </location>
</feature>
<feature type="transmembrane region" description="Helical" evidence="7">
    <location>
        <begin position="15"/>
        <end position="35"/>
    </location>
</feature>
<protein>
    <recommendedName>
        <fullName evidence="7">Phosphatidylglycerol--prolipoprotein diacylglyceryl transferase</fullName>
        <ecNumber evidence="7">2.5.1.145</ecNumber>
    </recommendedName>
</protein>
<dbReference type="GO" id="GO:0005886">
    <property type="term" value="C:plasma membrane"/>
    <property type="evidence" value="ECO:0007669"/>
    <property type="project" value="UniProtKB-SubCell"/>
</dbReference>
<comment type="similarity">
    <text evidence="1 7">Belongs to the Lgt family.</text>
</comment>
<name>A0A9D1T2K5_9BACT</name>
<keyword evidence="2 7" id="KW-1003">Cell membrane</keyword>
<keyword evidence="6 7" id="KW-0472">Membrane</keyword>
<dbReference type="EMBL" id="DVOR01000098">
    <property type="protein sequence ID" value="HIV09086.1"/>
    <property type="molecule type" value="Genomic_DNA"/>
</dbReference>
<evidence type="ECO:0000256" key="5">
    <source>
        <dbReference type="ARBA" id="ARBA00022989"/>
    </source>
</evidence>
<evidence type="ECO:0000256" key="1">
    <source>
        <dbReference type="ARBA" id="ARBA00007150"/>
    </source>
</evidence>
<evidence type="ECO:0000256" key="4">
    <source>
        <dbReference type="ARBA" id="ARBA00022692"/>
    </source>
</evidence>
<comment type="catalytic activity">
    <reaction evidence="7">
        <text>L-cysteinyl-[prolipoprotein] + a 1,2-diacyl-sn-glycero-3-phospho-(1'-sn-glycerol) = an S-1,2-diacyl-sn-glyceryl-L-cysteinyl-[prolipoprotein] + sn-glycerol 1-phosphate + H(+)</text>
        <dbReference type="Rhea" id="RHEA:56712"/>
        <dbReference type="Rhea" id="RHEA-COMP:14679"/>
        <dbReference type="Rhea" id="RHEA-COMP:14680"/>
        <dbReference type="ChEBI" id="CHEBI:15378"/>
        <dbReference type="ChEBI" id="CHEBI:29950"/>
        <dbReference type="ChEBI" id="CHEBI:57685"/>
        <dbReference type="ChEBI" id="CHEBI:64716"/>
        <dbReference type="ChEBI" id="CHEBI:140658"/>
        <dbReference type="EC" id="2.5.1.145"/>
    </reaction>
</comment>
<keyword evidence="3 7" id="KW-0808">Transferase</keyword>
<evidence type="ECO:0000256" key="2">
    <source>
        <dbReference type="ARBA" id="ARBA00022475"/>
    </source>
</evidence>
<evidence type="ECO:0000256" key="3">
    <source>
        <dbReference type="ARBA" id="ARBA00022679"/>
    </source>
</evidence>
<dbReference type="Proteomes" id="UP000886845">
    <property type="component" value="Unassembled WGS sequence"/>
</dbReference>
<feature type="binding site" evidence="7">
    <location>
        <position position="140"/>
    </location>
    <ligand>
        <name>a 1,2-diacyl-sn-glycero-3-phospho-(1'-sn-glycerol)</name>
        <dbReference type="ChEBI" id="CHEBI:64716"/>
    </ligand>
</feature>
<evidence type="ECO:0000313" key="9">
    <source>
        <dbReference type="Proteomes" id="UP000886845"/>
    </source>
</evidence>
<reference evidence="8" key="1">
    <citation type="submission" date="2020-10" db="EMBL/GenBank/DDBJ databases">
        <authorList>
            <person name="Gilroy R."/>
        </authorList>
    </citation>
    <scope>NUCLEOTIDE SEQUENCE</scope>
    <source>
        <strain evidence="8">35461</strain>
    </source>
</reference>
<keyword evidence="5 7" id="KW-1133">Transmembrane helix</keyword>
<sequence length="282" mass="30998">MRSDLFEVFGLQLHTYGLMLAIGFVLCYVLARRLARLTRRDPGEVDTLIMVAAVCGLIGARLTYVLQFWNEPQGGTGLTFAEAPMQVFQLWKGGLVYYGGFIAAALGLFVYGLMRRGREPVRALLDYCVVFVPLGQAFGRVGCFFHGCCYGGRTDCALGVCFPSGSPAWSAQVAAGDLSPYASHALPVWPTQLFEAAGCALLFAALWWVYKRRRDALGLCCGLYAMAYGALRFVGECLRDDPRGDLLFGLTFSQNVSLALMVLGLGFLWFAFRESKDGTEHR</sequence>
<reference evidence="8" key="2">
    <citation type="journal article" date="2021" name="PeerJ">
        <title>Extensive microbial diversity within the chicken gut microbiome revealed by metagenomics and culture.</title>
        <authorList>
            <person name="Gilroy R."/>
            <person name="Ravi A."/>
            <person name="Getino M."/>
            <person name="Pursley I."/>
            <person name="Horton D.L."/>
            <person name="Alikhan N.F."/>
            <person name="Baker D."/>
            <person name="Gharbi K."/>
            <person name="Hall N."/>
            <person name="Watson M."/>
            <person name="Adriaenssens E.M."/>
            <person name="Foster-Nyarko E."/>
            <person name="Jarju S."/>
            <person name="Secka A."/>
            <person name="Antonio M."/>
            <person name="Oren A."/>
            <person name="Chaudhuri R.R."/>
            <person name="La Ragione R."/>
            <person name="Hildebrand F."/>
            <person name="Pallen M.J."/>
        </authorList>
    </citation>
    <scope>NUCLEOTIDE SEQUENCE</scope>
    <source>
        <strain evidence="8">35461</strain>
    </source>
</reference>
<evidence type="ECO:0000256" key="6">
    <source>
        <dbReference type="ARBA" id="ARBA00023136"/>
    </source>
</evidence>
<feature type="transmembrane region" description="Helical" evidence="7">
    <location>
        <begin position="95"/>
        <end position="114"/>
    </location>
</feature>
<feature type="transmembrane region" description="Helical" evidence="7">
    <location>
        <begin position="216"/>
        <end position="234"/>
    </location>
</feature>
<comment type="caution">
    <text evidence="8">The sequence shown here is derived from an EMBL/GenBank/DDBJ whole genome shotgun (WGS) entry which is preliminary data.</text>
</comment>
<dbReference type="GO" id="GO:0008961">
    <property type="term" value="F:phosphatidylglycerol-prolipoprotein diacylglyceryl transferase activity"/>
    <property type="evidence" value="ECO:0007669"/>
    <property type="project" value="UniProtKB-UniRule"/>
</dbReference>
<evidence type="ECO:0000313" key="8">
    <source>
        <dbReference type="EMBL" id="HIV09086.1"/>
    </source>
</evidence>
<dbReference type="EC" id="2.5.1.145" evidence="7"/>